<dbReference type="InterPro" id="IPR011006">
    <property type="entry name" value="CheY-like_superfamily"/>
</dbReference>
<dbReference type="GO" id="GO:0006355">
    <property type="term" value="P:regulation of DNA-templated transcription"/>
    <property type="evidence" value="ECO:0007669"/>
    <property type="project" value="InterPro"/>
</dbReference>
<dbReference type="Gene3D" id="3.40.50.2300">
    <property type="match status" value="1"/>
</dbReference>
<name>K6D5X0_SCHAZ</name>
<dbReference type="PROSITE" id="PS50110">
    <property type="entry name" value="RESPONSE_REGULATORY"/>
    <property type="match status" value="1"/>
</dbReference>
<keyword evidence="6" id="KW-0804">Transcription</keyword>
<dbReference type="GO" id="GO:0032993">
    <property type="term" value="C:protein-DNA complex"/>
    <property type="evidence" value="ECO:0007669"/>
    <property type="project" value="TreeGrafter"/>
</dbReference>
<dbReference type="GO" id="GO:0000976">
    <property type="term" value="F:transcription cis-regulatory region binding"/>
    <property type="evidence" value="ECO:0007669"/>
    <property type="project" value="TreeGrafter"/>
</dbReference>
<evidence type="ECO:0000256" key="4">
    <source>
        <dbReference type="ARBA" id="ARBA00023015"/>
    </source>
</evidence>
<dbReference type="InterPro" id="IPR016032">
    <property type="entry name" value="Sig_transdc_resp-reg_C-effctor"/>
</dbReference>
<dbReference type="GO" id="GO:0005829">
    <property type="term" value="C:cytosol"/>
    <property type="evidence" value="ECO:0007669"/>
    <property type="project" value="TreeGrafter"/>
</dbReference>
<dbReference type="CDD" id="cd17574">
    <property type="entry name" value="REC_OmpR"/>
    <property type="match status" value="1"/>
</dbReference>
<keyword evidence="3" id="KW-0902">Two-component regulatory system</keyword>
<accession>K6D5X0</accession>
<comment type="caution">
    <text evidence="11">The sequence shown here is derived from an EMBL/GenBank/DDBJ whole genome shotgun (WGS) entry which is preliminary data.</text>
</comment>
<dbReference type="PANTHER" id="PTHR48111:SF73">
    <property type="entry name" value="ALKALINE PHOSPHATASE SYNTHESIS TRANSCRIPTIONAL REGULATORY PROTEIN PHOP"/>
    <property type="match status" value="1"/>
</dbReference>
<feature type="domain" description="OmpR/PhoB-type" evidence="10">
    <location>
        <begin position="129"/>
        <end position="225"/>
    </location>
</feature>
<feature type="domain" description="Response regulatory" evidence="9">
    <location>
        <begin position="4"/>
        <end position="120"/>
    </location>
</feature>
<dbReference type="SUPFAM" id="SSF46894">
    <property type="entry name" value="C-terminal effector domain of the bipartite response regulators"/>
    <property type="match status" value="1"/>
</dbReference>
<keyword evidence="5 8" id="KW-0238">DNA-binding</keyword>
<dbReference type="SMART" id="SM00448">
    <property type="entry name" value="REC"/>
    <property type="match status" value="1"/>
</dbReference>
<evidence type="ECO:0000313" key="11">
    <source>
        <dbReference type="EMBL" id="EKN63694.1"/>
    </source>
</evidence>
<evidence type="ECO:0000259" key="10">
    <source>
        <dbReference type="PROSITE" id="PS51755"/>
    </source>
</evidence>
<evidence type="ECO:0000256" key="6">
    <source>
        <dbReference type="ARBA" id="ARBA00023163"/>
    </source>
</evidence>
<dbReference type="Pfam" id="PF00486">
    <property type="entry name" value="Trans_reg_C"/>
    <property type="match status" value="1"/>
</dbReference>
<evidence type="ECO:0000256" key="8">
    <source>
        <dbReference type="PROSITE-ProRule" id="PRU01091"/>
    </source>
</evidence>
<reference evidence="11 12" key="1">
    <citation type="journal article" date="2012" name="Front. Microbiol.">
        <title>Redundancy and modularity in membrane-associated dissimilatory nitrate reduction in Bacillus.</title>
        <authorList>
            <person name="Heylen K."/>
            <person name="Keltjens J."/>
        </authorList>
    </citation>
    <scope>NUCLEOTIDE SEQUENCE [LARGE SCALE GENOMIC DNA]</scope>
    <source>
        <strain evidence="11 12">LMG 9581</strain>
    </source>
</reference>
<protein>
    <submittedName>
        <fullName evidence="11">Transcriptional regulator</fullName>
    </submittedName>
</protein>
<dbReference type="CDD" id="cd00383">
    <property type="entry name" value="trans_reg_C"/>
    <property type="match status" value="1"/>
</dbReference>
<keyword evidence="4" id="KW-0805">Transcription regulation</keyword>
<dbReference type="STRING" id="1131731.BAZO_16269"/>
<dbReference type="InterPro" id="IPR001789">
    <property type="entry name" value="Sig_transdc_resp-reg_receiver"/>
</dbReference>
<evidence type="ECO:0000256" key="5">
    <source>
        <dbReference type="ARBA" id="ARBA00023125"/>
    </source>
</evidence>
<dbReference type="AlphaFoldDB" id="K6D5X0"/>
<dbReference type="GO" id="GO:0000156">
    <property type="term" value="F:phosphorelay response regulator activity"/>
    <property type="evidence" value="ECO:0007669"/>
    <property type="project" value="TreeGrafter"/>
</dbReference>
<evidence type="ECO:0000256" key="3">
    <source>
        <dbReference type="ARBA" id="ARBA00023012"/>
    </source>
</evidence>
<dbReference type="SMART" id="SM00862">
    <property type="entry name" value="Trans_reg_C"/>
    <property type="match status" value="1"/>
</dbReference>
<feature type="DNA-binding region" description="OmpR/PhoB-type" evidence="8">
    <location>
        <begin position="129"/>
        <end position="225"/>
    </location>
</feature>
<evidence type="ECO:0000256" key="1">
    <source>
        <dbReference type="ARBA" id="ARBA00004496"/>
    </source>
</evidence>
<organism evidence="11 12">
    <name type="scientific">Schinkia azotoformans LMG 9581</name>
    <dbReference type="NCBI Taxonomy" id="1131731"/>
    <lineage>
        <taxon>Bacteria</taxon>
        <taxon>Bacillati</taxon>
        <taxon>Bacillota</taxon>
        <taxon>Bacilli</taxon>
        <taxon>Bacillales</taxon>
        <taxon>Bacillaceae</taxon>
        <taxon>Calidifontibacillus/Schinkia group</taxon>
        <taxon>Schinkia</taxon>
    </lineage>
</organism>
<dbReference type="RefSeq" id="WP_003332707.1">
    <property type="nucleotide sequence ID" value="NZ_AJLR01000129.1"/>
</dbReference>
<dbReference type="PATRIC" id="fig|1131731.3.peg.3326"/>
<feature type="modified residue" description="4-aspartylphosphate" evidence="7">
    <location>
        <position position="56"/>
    </location>
</feature>
<dbReference type="EMBL" id="AJLR01000129">
    <property type="protein sequence ID" value="EKN63694.1"/>
    <property type="molecule type" value="Genomic_DNA"/>
</dbReference>
<dbReference type="PANTHER" id="PTHR48111">
    <property type="entry name" value="REGULATOR OF RPOS"/>
    <property type="match status" value="1"/>
</dbReference>
<dbReference type="InterPro" id="IPR039420">
    <property type="entry name" value="WalR-like"/>
</dbReference>
<dbReference type="SUPFAM" id="SSF52172">
    <property type="entry name" value="CheY-like"/>
    <property type="match status" value="1"/>
</dbReference>
<gene>
    <name evidence="11" type="ORF">BAZO_16269</name>
</gene>
<dbReference type="PROSITE" id="PS51755">
    <property type="entry name" value="OMPR_PHOB"/>
    <property type="match status" value="1"/>
</dbReference>
<sequence>MVFKLLLVEDDAEIREIILDYFIEKSNGTLAINFAETGDEGQQKCMDNEYDLVLLDVMLPEVDGFTICRELRKTSDVPIIFITARDTEGDRLHGYQLGCDDYVSKPFSLAELFAKVKALLKRSKGMVRNEAMTAGTIKLDPYRCTVFVKDKEVILAPIEFAVLRILMENCGKVVTRDSLLLRVWGYDFDGNDRVVDNHVKKLRKSLGNASTQIKTVFKKGYKLEVEE</sequence>
<keyword evidence="2 7" id="KW-0597">Phosphoprotein</keyword>
<proteinExistence type="predicted"/>
<dbReference type="Proteomes" id="UP000006315">
    <property type="component" value="Unassembled WGS sequence"/>
</dbReference>
<evidence type="ECO:0000259" key="9">
    <source>
        <dbReference type="PROSITE" id="PS50110"/>
    </source>
</evidence>
<dbReference type="InterPro" id="IPR001867">
    <property type="entry name" value="OmpR/PhoB-type_DNA-bd"/>
</dbReference>
<evidence type="ECO:0000256" key="2">
    <source>
        <dbReference type="ARBA" id="ARBA00022553"/>
    </source>
</evidence>
<dbReference type="Pfam" id="PF00072">
    <property type="entry name" value="Response_reg"/>
    <property type="match status" value="1"/>
</dbReference>
<evidence type="ECO:0000313" key="12">
    <source>
        <dbReference type="Proteomes" id="UP000006315"/>
    </source>
</evidence>
<dbReference type="Gene3D" id="6.10.250.690">
    <property type="match status" value="1"/>
</dbReference>
<comment type="subcellular location">
    <subcellularLocation>
        <location evidence="1">Cytoplasm</location>
    </subcellularLocation>
</comment>
<dbReference type="Gene3D" id="1.10.10.10">
    <property type="entry name" value="Winged helix-like DNA-binding domain superfamily/Winged helix DNA-binding domain"/>
    <property type="match status" value="1"/>
</dbReference>
<evidence type="ECO:0000256" key="7">
    <source>
        <dbReference type="PROSITE-ProRule" id="PRU00169"/>
    </source>
</evidence>
<keyword evidence="12" id="KW-1185">Reference proteome</keyword>
<dbReference type="FunFam" id="3.40.50.2300:FF:000001">
    <property type="entry name" value="DNA-binding response regulator PhoB"/>
    <property type="match status" value="1"/>
</dbReference>
<dbReference type="InterPro" id="IPR036388">
    <property type="entry name" value="WH-like_DNA-bd_sf"/>
</dbReference>